<feature type="region of interest" description="Disordered" evidence="10">
    <location>
        <begin position="204"/>
        <end position="251"/>
    </location>
</feature>
<organism evidence="13 14">
    <name type="scientific">Comamonas serinivorans</name>
    <dbReference type="NCBI Taxonomy" id="1082851"/>
    <lineage>
        <taxon>Bacteria</taxon>
        <taxon>Pseudomonadati</taxon>
        <taxon>Pseudomonadota</taxon>
        <taxon>Betaproteobacteria</taxon>
        <taxon>Burkholderiales</taxon>
        <taxon>Comamonadaceae</taxon>
        <taxon>Comamonas</taxon>
    </lineage>
</organism>
<evidence type="ECO:0000256" key="6">
    <source>
        <dbReference type="ARBA" id="ARBA00023315"/>
    </source>
</evidence>
<dbReference type="SUPFAM" id="SSF52777">
    <property type="entry name" value="CoA-dependent acyltransferases"/>
    <property type="match status" value="1"/>
</dbReference>
<gene>
    <name evidence="13" type="ORF">CCO03_08260</name>
</gene>
<dbReference type="Gene3D" id="2.40.50.100">
    <property type="match status" value="2"/>
</dbReference>
<comment type="function">
    <text evidence="7">The pyruvate dehydrogenase complex catalyzes the overall conversion of pyruvate to acetyl-CoA and CO(2). It contains multiple copies of three enzymatic components: pyruvate dehydrogenase (E1), dihydrolipoamide acetyltransferase (E2) and lipoamide dehydrogenase (E3).</text>
</comment>
<dbReference type="GO" id="GO:0006086">
    <property type="term" value="P:pyruvate decarboxylation to acetyl-CoA"/>
    <property type="evidence" value="ECO:0007669"/>
    <property type="project" value="UniProtKB-UniRule"/>
</dbReference>
<evidence type="ECO:0000256" key="4">
    <source>
        <dbReference type="ARBA" id="ARBA00022737"/>
    </source>
</evidence>
<feature type="compositionally biased region" description="Low complexity" evidence="10">
    <location>
        <begin position="217"/>
        <end position="240"/>
    </location>
</feature>
<dbReference type="SUPFAM" id="SSF47005">
    <property type="entry name" value="Peripheral subunit-binding domain of 2-oxo acid dehydrogenase complex"/>
    <property type="match status" value="1"/>
</dbReference>
<dbReference type="GO" id="GO:0005737">
    <property type="term" value="C:cytoplasm"/>
    <property type="evidence" value="ECO:0007669"/>
    <property type="project" value="TreeGrafter"/>
</dbReference>
<dbReference type="EC" id="2.3.1.12" evidence="9"/>
<comment type="cofactor">
    <cofactor evidence="9">
        <name>(R)-lipoate</name>
        <dbReference type="ChEBI" id="CHEBI:83088"/>
    </cofactor>
    <text evidence="9">Binds 2 lipoyl cofactors covalently.</text>
</comment>
<sequence length="558" mass="56988">MATIDVKVPDIGDFSEVAVIEVLVKPGDTVAAEQSLITVESDKASMEIPSSAAGVVQALQVQVGDKVAEGSVILTLEVQGDAAPAPTPAPAPASASAPAQAAPAAAEPAPAPAGQAGPVEVRVPDIGDFKDVAVIEVLVKPGDSVQAEQSLITVESDKASMEIPSSGAGVIESLSVKVGDVINQGDLIAVLKGAAPAASGAPVAAAPAASAPPPAQSPTSAPAPAAATAHAPAPSAAPAAHDPTRSPVGLPYASPSVRKYARLLGVPLDEVKGSGNKGRILEADVQAFTKSVMAGATQTKAQVAKAPAGGGDGAALGLLPWPKVDFAKFGPVERKDLSRIKKISGANLHRNWVMIPHVTNNDLADITELEAFRVSTNKENEKSGVKVTMLAFVIKAVVAALKKHPEFNASLDGDALVYKQYFNIGFAADTPNGLVVPVLKDADKKGIIQISAEMGELAKKARDGKLGAADMQGGCFSISSLGGIGGTHFTPIVNAPEVAILGLSKSSMQPVWDGKAFVPRLMLPLSLSYDHRVIDGAAAARFNAYLGQLLADYRRIVL</sequence>
<evidence type="ECO:0000313" key="14">
    <source>
        <dbReference type="Proteomes" id="UP000196138"/>
    </source>
</evidence>
<accession>A0A1Y0EM53</accession>
<dbReference type="SUPFAM" id="SSF51230">
    <property type="entry name" value="Single hybrid motif"/>
    <property type="match status" value="2"/>
</dbReference>
<keyword evidence="4" id="KW-0677">Repeat</keyword>
<evidence type="ECO:0000256" key="1">
    <source>
        <dbReference type="ARBA" id="ARBA00007317"/>
    </source>
</evidence>
<dbReference type="FunFam" id="3.30.559.10:FF:000004">
    <property type="entry name" value="Acetyltransferase component of pyruvate dehydrogenase complex"/>
    <property type="match status" value="1"/>
</dbReference>
<name>A0A1Y0EM53_9BURK</name>
<evidence type="ECO:0000256" key="7">
    <source>
        <dbReference type="ARBA" id="ARBA00025211"/>
    </source>
</evidence>
<keyword evidence="6 9" id="KW-0012">Acyltransferase</keyword>
<dbReference type="CDD" id="cd06849">
    <property type="entry name" value="lipoyl_domain"/>
    <property type="match status" value="2"/>
</dbReference>
<keyword evidence="3 9" id="KW-0808">Transferase</keyword>
<comment type="catalytic activity">
    <reaction evidence="8 9">
        <text>N(6)-[(R)-dihydrolipoyl]-L-lysyl-[protein] + acetyl-CoA = N(6)-[(R)-S(8)-acetyldihydrolipoyl]-L-lysyl-[protein] + CoA</text>
        <dbReference type="Rhea" id="RHEA:17017"/>
        <dbReference type="Rhea" id="RHEA-COMP:10475"/>
        <dbReference type="Rhea" id="RHEA-COMP:10478"/>
        <dbReference type="ChEBI" id="CHEBI:57287"/>
        <dbReference type="ChEBI" id="CHEBI:57288"/>
        <dbReference type="ChEBI" id="CHEBI:83100"/>
        <dbReference type="ChEBI" id="CHEBI:83111"/>
        <dbReference type="EC" id="2.3.1.12"/>
    </reaction>
</comment>
<evidence type="ECO:0000256" key="5">
    <source>
        <dbReference type="ARBA" id="ARBA00022823"/>
    </source>
</evidence>
<dbReference type="FunFam" id="2.40.50.100:FF:000009">
    <property type="entry name" value="Acetyltransferase component of pyruvate dehydrogenase complex"/>
    <property type="match status" value="2"/>
</dbReference>
<proteinExistence type="inferred from homology"/>
<dbReference type="Proteomes" id="UP000196138">
    <property type="component" value="Chromosome"/>
</dbReference>
<evidence type="ECO:0000256" key="2">
    <source>
        <dbReference type="ARBA" id="ARBA00011484"/>
    </source>
</evidence>
<dbReference type="Pfam" id="PF00364">
    <property type="entry name" value="Biotin_lipoyl"/>
    <property type="match status" value="2"/>
</dbReference>
<evidence type="ECO:0000259" key="11">
    <source>
        <dbReference type="PROSITE" id="PS50968"/>
    </source>
</evidence>
<feature type="domain" description="Lipoyl-binding" evidence="11">
    <location>
        <begin position="3"/>
        <end position="77"/>
    </location>
</feature>
<dbReference type="Pfam" id="PF02817">
    <property type="entry name" value="E3_binding"/>
    <property type="match status" value="1"/>
</dbReference>
<dbReference type="KEGG" id="cser:CCO03_08260"/>
<dbReference type="InterPro" id="IPR001078">
    <property type="entry name" value="2-oxoacid_DH_actylTfrase"/>
</dbReference>
<dbReference type="InterPro" id="IPR023213">
    <property type="entry name" value="CAT-like_dom_sf"/>
</dbReference>
<evidence type="ECO:0000313" key="13">
    <source>
        <dbReference type="EMBL" id="ARU04666.1"/>
    </source>
</evidence>
<feature type="region of interest" description="Disordered" evidence="10">
    <location>
        <begin position="82"/>
        <end position="119"/>
    </location>
</feature>
<dbReference type="InterPro" id="IPR006256">
    <property type="entry name" value="AcTrfase_Pyrv_DH_cplx"/>
</dbReference>
<evidence type="ECO:0000256" key="3">
    <source>
        <dbReference type="ARBA" id="ARBA00022679"/>
    </source>
</evidence>
<dbReference type="GO" id="GO:0045254">
    <property type="term" value="C:pyruvate dehydrogenase complex"/>
    <property type="evidence" value="ECO:0007669"/>
    <property type="project" value="UniProtKB-UniRule"/>
</dbReference>
<keyword evidence="14" id="KW-1185">Reference proteome</keyword>
<dbReference type="InterPro" id="IPR004167">
    <property type="entry name" value="PSBD"/>
</dbReference>
<dbReference type="InterPro" id="IPR050743">
    <property type="entry name" value="2-oxoacid_DH_E2_comp"/>
</dbReference>
<dbReference type="OrthoDB" id="9805770at2"/>
<feature type="domain" description="Lipoyl-binding" evidence="11">
    <location>
        <begin position="118"/>
        <end position="192"/>
    </location>
</feature>
<dbReference type="InterPro" id="IPR003016">
    <property type="entry name" value="2-oxoA_DH_lipoyl-BS"/>
</dbReference>
<keyword evidence="5 9" id="KW-0450">Lipoyl</keyword>
<reference evidence="13 14" key="1">
    <citation type="submission" date="2017-05" db="EMBL/GenBank/DDBJ databases">
        <authorList>
            <person name="Song R."/>
            <person name="Chenine A.L."/>
            <person name="Ruprecht R.M."/>
        </authorList>
    </citation>
    <scope>NUCLEOTIDE SEQUENCE [LARGE SCALE GENOMIC DNA]</scope>
    <source>
        <strain evidence="13 14">DSM 26136</strain>
    </source>
</reference>
<feature type="compositionally biased region" description="Low complexity" evidence="10">
    <location>
        <begin position="92"/>
        <end position="118"/>
    </location>
</feature>
<feature type="domain" description="Peripheral subunit-binding (PSBD)" evidence="12">
    <location>
        <begin position="252"/>
        <end position="289"/>
    </location>
</feature>
<dbReference type="PANTHER" id="PTHR43178">
    <property type="entry name" value="DIHYDROLIPOAMIDE ACETYLTRANSFERASE COMPONENT OF PYRUVATE DEHYDROGENASE COMPLEX"/>
    <property type="match status" value="1"/>
</dbReference>
<evidence type="ECO:0000256" key="10">
    <source>
        <dbReference type="SAM" id="MobiDB-lite"/>
    </source>
</evidence>
<comment type="subunit">
    <text evidence="2 9">Forms a 24-polypeptide structural core with octahedral symmetry.</text>
</comment>
<dbReference type="NCBIfam" id="TIGR01348">
    <property type="entry name" value="PDHac_trf_long"/>
    <property type="match status" value="1"/>
</dbReference>
<dbReference type="GO" id="GO:0004742">
    <property type="term" value="F:dihydrolipoyllysine-residue acetyltransferase activity"/>
    <property type="evidence" value="ECO:0007669"/>
    <property type="project" value="UniProtKB-UniRule"/>
</dbReference>
<dbReference type="Gene3D" id="3.30.559.10">
    <property type="entry name" value="Chloramphenicol acetyltransferase-like domain"/>
    <property type="match status" value="1"/>
</dbReference>
<evidence type="ECO:0000259" key="12">
    <source>
        <dbReference type="PROSITE" id="PS51826"/>
    </source>
</evidence>
<dbReference type="PROSITE" id="PS51826">
    <property type="entry name" value="PSBD"/>
    <property type="match status" value="1"/>
</dbReference>
<dbReference type="InterPro" id="IPR000089">
    <property type="entry name" value="Biotin_lipoyl"/>
</dbReference>
<evidence type="ECO:0000256" key="9">
    <source>
        <dbReference type="RuleBase" id="RU361137"/>
    </source>
</evidence>
<dbReference type="PANTHER" id="PTHR43178:SF2">
    <property type="entry name" value="DIHYDROLIPOYLLYSINE-RESIDUE ACETYLTRANSFERASE COMPONENT OF PYRUVATE DEHYDROGENASE COMPLEX"/>
    <property type="match status" value="1"/>
</dbReference>
<protein>
    <recommendedName>
        <fullName evidence="9">Acetyltransferase component of pyruvate dehydrogenase complex</fullName>
        <ecNumber evidence="9">2.3.1.12</ecNumber>
    </recommendedName>
</protein>
<dbReference type="PROSITE" id="PS00189">
    <property type="entry name" value="LIPOYL"/>
    <property type="match status" value="2"/>
</dbReference>
<dbReference type="InterPro" id="IPR011053">
    <property type="entry name" value="Single_hybrid_motif"/>
</dbReference>
<dbReference type="Gene3D" id="4.10.320.10">
    <property type="entry name" value="E3-binding domain"/>
    <property type="match status" value="1"/>
</dbReference>
<dbReference type="Pfam" id="PF00198">
    <property type="entry name" value="2-oxoacid_dh"/>
    <property type="match status" value="1"/>
</dbReference>
<evidence type="ECO:0000256" key="8">
    <source>
        <dbReference type="ARBA" id="ARBA00048370"/>
    </source>
</evidence>
<dbReference type="RefSeq" id="WP_087279692.1">
    <property type="nucleotide sequence ID" value="NZ_CP021455.1"/>
</dbReference>
<dbReference type="EMBL" id="CP021455">
    <property type="protein sequence ID" value="ARU04666.1"/>
    <property type="molecule type" value="Genomic_DNA"/>
</dbReference>
<dbReference type="AlphaFoldDB" id="A0A1Y0EM53"/>
<dbReference type="PROSITE" id="PS50968">
    <property type="entry name" value="BIOTINYL_LIPOYL"/>
    <property type="match status" value="2"/>
</dbReference>
<dbReference type="InterPro" id="IPR036625">
    <property type="entry name" value="E3-bd_dom_sf"/>
</dbReference>
<comment type="similarity">
    <text evidence="1 9">Belongs to the 2-oxoacid dehydrogenase family.</text>
</comment>
<dbReference type="GO" id="GO:0031405">
    <property type="term" value="F:lipoic acid binding"/>
    <property type="evidence" value="ECO:0007669"/>
    <property type="project" value="TreeGrafter"/>
</dbReference>